<dbReference type="PANTHER" id="PTHR36766:SF40">
    <property type="entry name" value="DISEASE RESISTANCE PROTEIN RGA3"/>
    <property type="match status" value="1"/>
</dbReference>
<protein>
    <submittedName>
        <fullName evidence="9 10">Disease resistance protein RGA1 isoform X1</fullName>
    </submittedName>
</protein>
<evidence type="ECO:0000256" key="2">
    <source>
        <dbReference type="ARBA" id="ARBA00022741"/>
    </source>
</evidence>
<keyword evidence="2" id="KW-0547">Nucleotide-binding</keyword>
<dbReference type="OrthoDB" id="5279713at2759"/>
<dbReference type="RefSeq" id="XP_027336323.1">
    <property type="nucleotide sequence ID" value="XM_027480522.1"/>
</dbReference>
<feature type="domain" description="Disease resistance N-terminal" evidence="6">
    <location>
        <begin position="12"/>
        <end position="94"/>
    </location>
</feature>
<evidence type="ECO:0000256" key="3">
    <source>
        <dbReference type="ARBA" id="ARBA00022821"/>
    </source>
</evidence>
<dbReference type="Pfam" id="PF18052">
    <property type="entry name" value="Rx_N"/>
    <property type="match status" value="1"/>
</dbReference>
<sequence>MAKFESVSFAVASNLIHRLASADFREFGQEYRVTEILEELKNSVESINDKLLDADVKQDQDGGVRVWIRKFKKVLHAADDFLDGLALEFMRHKLDTGYGTEVNKAPYSYSFSNRTDSPIQMRIEIEEILASFNDVVQEMHKLNLSSGVVRQTNSEWRETCSTLEQYIIGRDESKKEIISLLEQPKQTVSVIAIVGIGGLGKTALAQLVYKDLEGSFDKQIWVCVSDNFDVKTILMKILDSINTDSQTQDQSSEKLQKQLHKNLSGKKYLLVLDDIWNESYNKWAGLRKYLLCGAQDSKILVTTRSENVAKVMAASTSYPLKGLTDEESWTLLKNIAFEDESQGVNQNLESMGKEIAKKCKGVPLAVKTMGGLLRRQNEESEWEEVLHGDFWELCEQEDIMPILKLSYRKLLPEMKQCFAYCSLYPKDSEILKDELIQLWMAQGYLECSTKKQQMEVVGNQFIKIFLANSFFQDAKSNEYGEIISFKMHDLMHDLAMLVAGNECCYLGNEAEEVKGSPMHVILESGAIRLLRKLDPSRLRTLMLWGYNEQEFSLLLQTSNAYVS</sequence>
<dbReference type="InterPro" id="IPR042197">
    <property type="entry name" value="Apaf_helical"/>
</dbReference>
<dbReference type="InterPro" id="IPR027417">
    <property type="entry name" value="P-loop_NTPase"/>
</dbReference>
<evidence type="ECO:0000313" key="10">
    <source>
        <dbReference type="RefSeq" id="XP_027336323.1"/>
    </source>
</evidence>
<evidence type="ECO:0000259" key="7">
    <source>
        <dbReference type="Pfam" id="PF23559"/>
    </source>
</evidence>
<dbReference type="Gene3D" id="1.20.5.4130">
    <property type="match status" value="1"/>
</dbReference>
<accession>A0A8B8K037</accession>
<dbReference type="PANTHER" id="PTHR36766">
    <property type="entry name" value="PLANT BROAD-SPECTRUM MILDEW RESISTANCE PROTEIN RPW8"/>
    <property type="match status" value="1"/>
</dbReference>
<dbReference type="PRINTS" id="PR00364">
    <property type="entry name" value="DISEASERSIST"/>
</dbReference>
<keyword evidence="4" id="KW-0067">ATP-binding</keyword>
<dbReference type="Gene3D" id="3.40.50.300">
    <property type="entry name" value="P-loop containing nucleotide triphosphate hydrolases"/>
    <property type="match status" value="1"/>
</dbReference>
<evidence type="ECO:0000256" key="1">
    <source>
        <dbReference type="ARBA" id="ARBA00022737"/>
    </source>
</evidence>
<gene>
    <name evidence="9 10" type="primary">LOC113850137</name>
</gene>
<dbReference type="FunFam" id="3.40.50.300:FF:001091">
    <property type="entry name" value="Probable disease resistance protein At1g61300"/>
    <property type="match status" value="1"/>
</dbReference>
<dbReference type="Gene3D" id="1.10.8.430">
    <property type="entry name" value="Helical domain of apoptotic protease-activating factors"/>
    <property type="match status" value="1"/>
</dbReference>
<dbReference type="GO" id="GO:0006952">
    <property type="term" value="P:defense response"/>
    <property type="evidence" value="ECO:0007669"/>
    <property type="project" value="UniProtKB-KW"/>
</dbReference>
<dbReference type="InterPro" id="IPR058922">
    <property type="entry name" value="WHD_DRP"/>
</dbReference>
<dbReference type="SUPFAM" id="SSF52540">
    <property type="entry name" value="P-loop containing nucleoside triphosphate hydrolases"/>
    <property type="match status" value="1"/>
</dbReference>
<dbReference type="InterPro" id="IPR041118">
    <property type="entry name" value="Rx_N"/>
</dbReference>
<dbReference type="RefSeq" id="XP_027336322.1">
    <property type="nucleotide sequence ID" value="XM_027480521.1"/>
</dbReference>
<dbReference type="Pfam" id="PF23559">
    <property type="entry name" value="WHD_DRP"/>
    <property type="match status" value="1"/>
</dbReference>
<name>A0A8B8K037_ABRPR</name>
<evidence type="ECO:0000259" key="5">
    <source>
        <dbReference type="Pfam" id="PF00931"/>
    </source>
</evidence>
<evidence type="ECO:0000256" key="4">
    <source>
        <dbReference type="ARBA" id="ARBA00022840"/>
    </source>
</evidence>
<dbReference type="Gene3D" id="1.10.10.10">
    <property type="entry name" value="Winged helix-like DNA-binding domain superfamily/Winged helix DNA-binding domain"/>
    <property type="match status" value="1"/>
</dbReference>
<feature type="domain" description="NB-ARC" evidence="5">
    <location>
        <begin position="172"/>
        <end position="341"/>
    </location>
</feature>
<dbReference type="KEGG" id="aprc:113850137"/>
<dbReference type="AlphaFoldDB" id="A0A8B8K037"/>
<evidence type="ECO:0000313" key="8">
    <source>
        <dbReference type="Proteomes" id="UP000694853"/>
    </source>
</evidence>
<reference evidence="8" key="1">
    <citation type="journal article" date="2019" name="Toxins">
        <title>Detection of Abrin-Like and Prepropulchellin-Like Toxin Genes and Transcripts Using Whole Genome Sequencing and Full-Length Transcript Sequencing of Abrus precatorius.</title>
        <authorList>
            <person name="Hovde B.T."/>
            <person name="Daligault H.E."/>
            <person name="Hanschen E.R."/>
            <person name="Kunde Y.A."/>
            <person name="Johnson M.B."/>
            <person name="Starkenburg S.R."/>
            <person name="Johnson S.L."/>
        </authorList>
    </citation>
    <scope>NUCLEOTIDE SEQUENCE [LARGE SCALE GENOMIC DNA]</scope>
</reference>
<keyword evidence="3" id="KW-0611">Plant defense</keyword>
<keyword evidence="1" id="KW-0677">Repeat</keyword>
<dbReference type="InterPro" id="IPR002182">
    <property type="entry name" value="NB-ARC"/>
</dbReference>
<dbReference type="GO" id="GO:0043531">
    <property type="term" value="F:ADP binding"/>
    <property type="evidence" value="ECO:0007669"/>
    <property type="project" value="InterPro"/>
</dbReference>
<dbReference type="InterPro" id="IPR036388">
    <property type="entry name" value="WH-like_DNA-bd_sf"/>
</dbReference>
<proteinExistence type="predicted"/>
<dbReference type="Proteomes" id="UP000694853">
    <property type="component" value="Unplaced"/>
</dbReference>
<dbReference type="FunFam" id="1.10.10.10:FF:000322">
    <property type="entry name" value="Probable disease resistance protein At1g63360"/>
    <property type="match status" value="1"/>
</dbReference>
<organism evidence="8 10">
    <name type="scientific">Abrus precatorius</name>
    <name type="common">Indian licorice</name>
    <name type="synonym">Glycine abrus</name>
    <dbReference type="NCBI Taxonomy" id="3816"/>
    <lineage>
        <taxon>Eukaryota</taxon>
        <taxon>Viridiplantae</taxon>
        <taxon>Streptophyta</taxon>
        <taxon>Embryophyta</taxon>
        <taxon>Tracheophyta</taxon>
        <taxon>Spermatophyta</taxon>
        <taxon>Magnoliopsida</taxon>
        <taxon>eudicotyledons</taxon>
        <taxon>Gunneridae</taxon>
        <taxon>Pentapetalae</taxon>
        <taxon>rosids</taxon>
        <taxon>fabids</taxon>
        <taxon>Fabales</taxon>
        <taxon>Fabaceae</taxon>
        <taxon>Papilionoideae</taxon>
        <taxon>50 kb inversion clade</taxon>
        <taxon>NPAAA clade</taxon>
        <taxon>indigoferoid/millettioid clade</taxon>
        <taxon>Abreae</taxon>
        <taxon>Abrus</taxon>
    </lineage>
</organism>
<dbReference type="GeneID" id="113850137"/>
<dbReference type="GO" id="GO:0005524">
    <property type="term" value="F:ATP binding"/>
    <property type="evidence" value="ECO:0007669"/>
    <property type="project" value="UniProtKB-KW"/>
</dbReference>
<reference evidence="9 10" key="2">
    <citation type="submission" date="2025-04" db="UniProtKB">
        <authorList>
            <consortium name="RefSeq"/>
        </authorList>
    </citation>
    <scope>IDENTIFICATION</scope>
    <source>
        <tissue evidence="9 10">Young leaves</tissue>
    </source>
</reference>
<keyword evidence="8" id="KW-1185">Reference proteome</keyword>
<evidence type="ECO:0000259" key="6">
    <source>
        <dbReference type="Pfam" id="PF18052"/>
    </source>
</evidence>
<dbReference type="Pfam" id="PF00931">
    <property type="entry name" value="NB-ARC"/>
    <property type="match status" value="1"/>
</dbReference>
<evidence type="ECO:0000313" key="9">
    <source>
        <dbReference type="RefSeq" id="XP_027336322.1"/>
    </source>
</evidence>
<feature type="domain" description="Disease resistance protein winged helix" evidence="7">
    <location>
        <begin position="423"/>
        <end position="495"/>
    </location>
</feature>